<sequence>QSNIPIFLINIGDFVLRVHQSPSDIITEPDAREQISCSHDKTDHRLMLWYQRSPRDTALKLIGYLNYQSVTMEEPYKDNFTISGDLSGDKAKKVSLITNVTGFEHTAVYYCATSRAH</sequence>
<keyword evidence="1" id="KW-0391">Immunity</keyword>
<dbReference type="SUPFAM" id="SSF48726">
    <property type="entry name" value="Immunoglobulin"/>
    <property type="match status" value="1"/>
</dbReference>
<organism evidence="2 3">
    <name type="scientific">Mola mola</name>
    <name type="common">Ocean sunfish</name>
    <name type="synonym">Tetraodon mola</name>
    <dbReference type="NCBI Taxonomy" id="94237"/>
    <lineage>
        <taxon>Eukaryota</taxon>
        <taxon>Metazoa</taxon>
        <taxon>Chordata</taxon>
        <taxon>Craniata</taxon>
        <taxon>Vertebrata</taxon>
        <taxon>Euteleostomi</taxon>
        <taxon>Actinopterygii</taxon>
        <taxon>Neopterygii</taxon>
        <taxon>Teleostei</taxon>
        <taxon>Neoteleostei</taxon>
        <taxon>Acanthomorphata</taxon>
        <taxon>Eupercaria</taxon>
        <taxon>Tetraodontiformes</taxon>
        <taxon>Molidae</taxon>
        <taxon>Mola</taxon>
    </lineage>
</organism>
<dbReference type="AlphaFoldDB" id="A0A3Q3WHT5"/>
<dbReference type="STRING" id="94237.ENSMMOP00000011777"/>
<evidence type="ECO:0000313" key="2">
    <source>
        <dbReference type="Ensembl" id="ENSMMOP00000011777.1"/>
    </source>
</evidence>
<dbReference type="OMA" id="CTHEQTD"/>
<dbReference type="InterPro" id="IPR013783">
    <property type="entry name" value="Ig-like_fold"/>
</dbReference>
<protein>
    <recommendedName>
        <fullName evidence="4">Ig-like domain-containing protein</fullName>
    </recommendedName>
</protein>
<evidence type="ECO:0008006" key="4">
    <source>
        <dbReference type="Google" id="ProtNLM"/>
    </source>
</evidence>
<evidence type="ECO:0000313" key="3">
    <source>
        <dbReference type="Proteomes" id="UP000261620"/>
    </source>
</evidence>
<reference evidence="2" key="1">
    <citation type="submission" date="2025-08" db="UniProtKB">
        <authorList>
            <consortium name="Ensembl"/>
        </authorList>
    </citation>
    <scope>IDENTIFICATION</scope>
</reference>
<dbReference type="GO" id="GO:0007166">
    <property type="term" value="P:cell surface receptor signaling pathway"/>
    <property type="evidence" value="ECO:0007669"/>
    <property type="project" value="TreeGrafter"/>
</dbReference>
<dbReference type="InterPro" id="IPR036179">
    <property type="entry name" value="Ig-like_dom_sf"/>
</dbReference>
<keyword evidence="3" id="KW-1185">Reference proteome</keyword>
<dbReference type="Gene3D" id="2.60.40.10">
    <property type="entry name" value="Immunoglobulins"/>
    <property type="match status" value="1"/>
</dbReference>
<dbReference type="PANTHER" id="PTHR23268:SF102">
    <property type="entry name" value="IMMUNOGLOBULIN V-SET DOMAIN-CONTAINING PROTEIN"/>
    <property type="match status" value="1"/>
</dbReference>
<dbReference type="Ensembl" id="ENSMMOT00000011977.1">
    <property type="protein sequence ID" value="ENSMMOP00000011777.1"/>
    <property type="gene ID" value="ENSMMOG00000009049.1"/>
</dbReference>
<name>A0A3Q3WHT5_MOLML</name>
<accession>A0A3Q3WHT5</accession>
<reference evidence="2" key="2">
    <citation type="submission" date="2025-09" db="UniProtKB">
        <authorList>
            <consortium name="Ensembl"/>
        </authorList>
    </citation>
    <scope>IDENTIFICATION</scope>
</reference>
<dbReference type="Proteomes" id="UP000261620">
    <property type="component" value="Unplaced"/>
</dbReference>
<proteinExistence type="predicted"/>
<dbReference type="InterPro" id="IPR050413">
    <property type="entry name" value="TCR_beta_variable"/>
</dbReference>
<dbReference type="GO" id="GO:0005886">
    <property type="term" value="C:plasma membrane"/>
    <property type="evidence" value="ECO:0007669"/>
    <property type="project" value="TreeGrafter"/>
</dbReference>
<dbReference type="PANTHER" id="PTHR23268">
    <property type="entry name" value="T-CELL RECEPTOR BETA CHAIN"/>
    <property type="match status" value="1"/>
</dbReference>
<dbReference type="GO" id="GO:0002376">
    <property type="term" value="P:immune system process"/>
    <property type="evidence" value="ECO:0007669"/>
    <property type="project" value="UniProtKB-KW"/>
</dbReference>
<evidence type="ECO:0000256" key="1">
    <source>
        <dbReference type="ARBA" id="ARBA00022859"/>
    </source>
</evidence>